<reference evidence="2 3" key="1">
    <citation type="submission" date="2017-12" db="EMBL/GenBank/DDBJ databases">
        <authorList>
            <person name="Paulsen S."/>
            <person name="Gram L.K."/>
        </authorList>
    </citation>
    <scope>NUCLEOTIDE SEQUENCE [LARGE SCALE GENOMIC DNA]</scope>
    <source>
        <strain evidence="2 3">S2897</strain>
    </source>
</reference>
<dbReference type="InterPro" id="IPR000182">
    <property type="entry name" value="GNAT_dom"/>
</dbReference>
<dbReference type="STRING" id="151081.TW72_03980"/>
<proteinExistence type="predicted"/>
<evidence type="ECO:0000313" key="3">
    <source>
        <dbReference type="Proteomes" id="UP000305874"/>
    </source>
</evidence>
<evidence type="ECO:0000313" key="2">
    <source>
        <dbReference type="EMBL" id="TMP88127.1"/>
    </source>
</evidence>
<feature type="domain" description="N-acetyltransferase" evidence="1">
    <location>
        <begin position="11"/>
        <end position="169"/>
    </location>
</feature>
<accession>A0A5S3Z955</accession>
<dbReference type="CDD" id="cd04301">
    <property type="entry name" value="NAT_SF"/>
    <property type="match status" value="1"/>
</dbReference>
<dbReference type="PANTHER" id="PTHR43792:SF1">
    <property type="entry name" value="N-ACETYLTRANSFERASE DOMAIN-CONTAINING PROTEIN"/>
    <property type="match status" value="1"/>
</dbReference>
<name>A0A5S3Z955_9GAMM</name>
<dbReference type="PANTHER" id="PTHR43792">
    <property type="entry name" value="GNAT FAMILY, PUTATIVE (AFU_ORTHOLOGUE AFUA_3G00765)-RELATED-RELATED"/>
    <property type="match status" value="1"/>
</dbReference>
<dbReference type="GO" id="GO:0016747">
    <property type="term" value="F:acyltransferase activity, transferring groups other than amino-acyl groups"/>
    <property type="evidence" value="ECO:0007669"/>
    <property type="project" value="InterPro"/>
</dbReference>
<reference evidence="3" key="2">
    <citation type="submission" date="2019-06" db="EMBL/GenBank/DDBJ databases">
        <title>Co-occurence of chitin degradation, pigmentation and bioactivity in marine Pseudoalteromonas.</title>
        <authorList>
            <person name="Sonnenschein E.C."/>
            <person name="Bech P.K."/>
        </authorList>
    </citation>
    <scope>NUCLEOTIDE SEQUENCE [LARGE SCALE GENOMIC DNA]</scope>
    <source>
        <strain evidence="3">S2897</strain>
    </source>
</reference>
<dbReference type="Proteomes" id="UP000305874">
    <property type="component" value="Unassembled WGS sequence"/>
</dbReference>
<organism evidence="2 3">
    <name type="scientific">Pseudoalteromonas ruthenica</name>
    <dbReference type="NCBI Taxonomy" id="151081"/>
    <lineage>
        <taxon>Bacteria</taxon>
        <taxon>Pseudomonadati</taxon>
        <taxon>Pseudomonadota</taxon>
        <taxon>Gammaproteobacteria</taxon>
        <taxon>Alteromonadales</taxon>
        <taxon>Pseudoalteromonadaceae</taxon>
        <taxon>Pseudoalteromonas</taxon>
    </lineage>
</organism>
<dbReference type="Pfam" id="PF13302">
    <property type="entry name" value="Acetyltransf_3"/>
    <property type="match status" value="1"/>
</dbReference>
<dbReference type="PROSITE" id="PS51186">
    <property type="entry name" value="GNAT"/>
    <property type="match status" value="1"/>
</dbReference>
<dbReference type="InterPro" id="IPR051531">
    <property type="entry name" value="N-acetyltransferase"/>
</dbReference>
<sequence>MSLMDFHSPRLQHQPLRAAHWPVFYALHQHPEVMRYVADIGDIDEVQERFQQRLNPTSMQPCWYTWAIATRSGELIGVTGFYRHSEHLAELGFMLLPQYQGQGLGSESLHALLEHGHSQFSLHEYTATVTAGNEASRALLLKQGFTQHCQGYNGYYINGEEVEDWLFKRTFSDGE</sequence>
<keyword evidence="2" id="KW-0808">Transferase</keyword>
<dbReference type="RefSeq" id="WP_138547146.1">
    <property type="nucleotide sequence ID" value="NZ_PNCG01000002.1"/>
</dbReference>
<dbReference type="AlphaFoldDB" id="A0A5S3Z955"/>
<dbReference type="Gene3D" id="3.40.630.30">
    <property type="match status" value="1"/>
</dbReference>
<protein>
    <submittedName>
        <fullName evidence="2">GNAT family N-acetyltransferase</fullName>
    </submittedName>
</protein>
<dbReference type="InterPro" id="IPR016181">
    <property type="entry name" value="Acyl_CoA_acyltransferase"/>
</dbReference>
<dbReference type="EMBL" id="PNCG01000002">
    <property type="protein sequence ID" value="TMP88127.1"/>
    <property type="molecule type" value="Genomic_DNA"/>
</dbReference>
<gene>
    <name evidence="2" type="ORF">CWC05_01415</name>
</gene>
<evidence type="ECO:0000259" key="1">
    <source>
        <dbReference type="PROSITE" id="PS51186"/>
    </source>
</evidence>
<dbReference type="SUPFAM" id="SSF55729">
    <property type="entry name" value="Acyl-CoA N-acyltransferases (Nat)"/>
    <property type="match status" value="1"/>
</dbReference>
<comment type="caution">
    <text evidence="2">The sequence shown here is derived from an EMBL/GenBank/DDBJ whole genome shotgun (WGS) entry which is preliminary data.</text>
</comment>